<dbReference type="Proteomes" id="UP000663868">
    <property type="component" value="Unassembled WGS sequence"/>
</dbReference>
<organism evidence="1 2">
    <name type="scientific">Adineta steineri</name>
    <dbReference type="NCBI Taxonomy" id="433720"/>
    <lineage>
        <taxon>Eukaryota</taxon>
        <taxon>Metazoa</taxon>
        <taxon>Spiralia</taxon>
        <taxon>Gnathifera</taxon>
        <taxon>Rotifera</taxon>
        <taxon>Eurotatoria</taxon>
        <taxon>Bdelloidea</taxon>
        <taxon>Adinetida</taxon>
        <taxon>Adinetidae</taxon>
        <taxon>Adineta</taxon>
    </lineage>
</organism>
<dbReference type="PROSITE" id="PS01223">
    <property type="entry name" value="PROA"/>
    <property type="match status" value="1"/>
</dbReference>
<feature type="non-terminal residue" evidence="1">
    <location>
        <position position="215"/>
    </location>
</feature>
<dbReference type="AlphaFoldDB" id="A0A820I9K1"/>
<dbReference type="GO" id="GO:0005739">
    <property type="term" value="C:mitochondrion"/>
    <property type="evidence" value="ECO:0007669"/>
    <property type="project" value="TreeGrafter"/>
</dbReference>
<sequence>HAEGICHVFIDADADLEMALRIVRDSKCDYPSACNAMETLLIHKDLIRTPFFESLIDLFRVEKVKIYSGPRLSAMLPFPPPPANSLRVEYGDLQCCIEVVDDVNDAIEHINKFSSNHTDSIVTKNQHIANEFMNNVDSACVFHNVSTRFSDGYRFGLGAEVGISTGRIHARGPVGVEGLLTTKWIVEGHGDVVADFTEGKKQFIHESINFREKNV</sequence>
<comment type="caution">
    <text evidence="1">The sequence shown here is derived from an EMBL/GenBank/DDBJ whole genome shotgun (WGS) entry which is preliminary data.</text>
</comment>
<dbReference type="Gene3D" id="3.40.309.10">
    <property type="entry name" value="Aldehyde Dehydrogenase, Chain A, domain 2"/>
    <property type="match status" value="1"/>
</dbReference>
<reference evidence="1" key="1">
    <citation type="submission" date="2021-02" db="EMBL/GenBank/DDBJ databases">
        <authorList>
            <person name="Nowell W R."/>
        </authorList>
    </citation>
    <scope>NUCLEOTIDE SEQUENCE</scope>
</reference>
<evidence type="ECO:0000313" key="2">
    <source>
        <dbReference type="Proteomes" id="UP000663868"/>
    </source>
</evidence>
<proteinExistence type="predicted"/>
<dbReference type="InterPro" id="IPR016163">
    <property type="entry name" value="Ald_DH_C"/>
</dbReference>
<dbReference type="InterPro" id="IPR020593">
    <property type="entry name" value="G-glutamylP_reductase_CS"/>
</dbReference>
<dbReference type="FunFam" id="3.40.309.10:FF:000011">
    <property type="entry name" value="Delta-1-pyrroline-5-carboxylate synthase"/>
    <property type="match status" value="1"/>
</dbReference>
<dbReference type="GO" id="GO:0004350">
    <property type="term" value="F:glutamate-5-semialdehyde dehydrogenase activity"/>
    <property type="evidence" value="ECO:0007669"/>
    <property type="project" value="InterPro"/>
</dbReference>
<dbReference type="InterPro" id="IPR016161">
    <property type="entry name" value="Ald_DH/histidinol_DH"/>
</dbReference>
<dbReference type="PANTHER" id="PTHR11063">
    <property type="entry name" value="GLUTAMATE SEMIALDEHYDE DEHYDROGENASE"/>
    <property type="match status" value="1"/>
</dbReference>
<dbReference type="SUPFAM" id="SSF53720">
    <property type="entry name" value="ALDH-like"/>
    <property type="match status" value="1"/>
</dbReference>
<dbReference type="EMBL" id="CAJOBB010014528">
    <property type="protein sequence ID" value="CAF4305656.1"/>
    <property type="molecule type" value="Genomic_DNA"/>
</dbReference>
<name>A0A820I9K1_9BILA</name>
<dbReference type="PANTHER" id="PTHR11063:SF8">
    <property type="entry name" value="DELTA-1-PYRROLINE-5-CARBOXYLATE SYNTHASE"/>
    <property type="match status" value="1"/>
</dbReference>
<accession>A0A820I9K1</accession>
<protein>
    <submittedName>
        <fullName evidence="1">Uncharacterized protein</fullName>
    </submittedName>
</protein>
<gene>
    <name evidence="1" type="ORF">KXQ929_LOCUS45779</name>
</gene>
<evidence type="ECO:0000313" key="1">
    <source>
        <dbReference type="EMBL" id="CAF4305656.1"/>
    </source>
</evidence>